<keyword evidence="2" id="KW-1185">Reference proteome</keyword>
<reference evidence="1 2" key="1">
    <citation type="submission" date="2017-02" db="EMBL/GenBank/DDBJ databases">
        <title>The new phylogeny of genus Mycobacterium.</title>
        <authorList>
            <person name="Tortoli E."/>
            <person name="Trovato A."/>
            <person name="Cirillo D.M."/>
        </authorList>
    </citation>
    <scope>NUCLEOTIDE SEQUENCE [LARGE SCALE GENOMIC DNA]</scope>
    <source>
        <strain evidence="1 2">IP1130001</strain>
    </source>
</reference>
<name>A0ABX3SZN8_MYCMA</name>
<protein>
    <submittedName>
        <fullName evidence="1">Uncharacterized protein</fullName>
    </submittedName>
</protein>
<comment type="caution">
    <text evidence="1">The sequence shown here is derived from an EMBL/GenBank/DDBJ whole genome shotgun (WGS) entry which is preliminary data.</text>
</comment>
<gene>
    <name evidence="1" type="ORF">BST29_03290</name>
</gene>
<proteinExistence type="predicted"/>
<dbReference type="EMBL" id="MVHV01000002">
    <property type="protein sequence ID" value="ORA85221.1"/>
    <property type="molecule type" value="Genomic_DNA"/>
</dbReference>
<accession>A0ABX3SZN8</accession>
<dbReference type="RefSeq" id="WP_071509873.1">
    <property type="nucleotide sequence ID" value="NZ_CP060015.1"/>
</dbReference>
<evidence type="ECO:0000313" key="2">
    <source>
        <dbReference type="Proteomes" id="UP000243140"/>
    </source>
</evidence>
<dbReference type="Proteomes" id="UP000243140">
    <property type="component" value="Unassembled WGS sequence"/>
</dbReference>
<organism evidence="1 2">
    <name type="scientific">Mycobacterium malmoense</name>
    <dbReference type="NCBI Taxonomy" id="1780"/>
    <lineage>
        <taxon>Bacteria</taxon>
        <taxon>Bacillati</taxon>
        <taxon>Actinomycetota</taxon>
        <taxon>Actinomycetes</taxon>
        <taxon>Mycobacteriales</taxon>
        <taxon>Mycobacteriaceae</taxon>
        <taxon>Mycobacterium</taxon>
    </lineage>
</organism>
<evidence type="ECO:0000313" key="1">
    <source>
        <dbReference type="EMBL" id="ORA85221.1"/>
    </source>
</evidence>
<sequence>MPGYYEIEMRFTPGGSSNDHASFEAFLDSVADQLAKLGVEPDYTAVAADLAATWTIDVPDASEDSLINALSTLRAALRAVGCDDAGALPAAGHEVIAARHLALA</sequence>